<dbReference type="EMBL" id="SUTK01000006">
    <property type="protein sequence ID" value="MBE6501284.1"/>
    <property type="molecule type" value="Genomic_DNA"/>
</dbReference>
<protein>
    <submittedName>
        <fullName evidence="1">Uncharacterized protein</fullName>
    </submittedName>
</protein>
<organism evidence="1 2">
    <name type="scientific">Methanobrevibacter thaueri</name>
    <dbReference type="NCBI Taxonomy" id="190975"/>
    <lineage>
        <taxon>Archaea</taxon>
        <taxon>Methanobacteriati</taxon>
        <taxon>Methanobacteriota</taxon>
        <taxon>Methanomada group</taxon>
        <taxon>Methanobacteria</taxon>
        <taxon>Methanobacteriales</taxon>
        <taxon>Methanobacteriaceae</taxon>
        <taxon>Methanobrevibacter</taxon>
    </lineage>
</organism>
<name>A0A8T3VDF0_9EURY</name>
<dbReference type="AlphaFoldDB" id="A0A8T3VDF0"/>
<proteinExistence type="predicted"/>
<dbReference type="Proteomes" id="UP000783037">
    <property type="component" value="Unassembled WGS sequence"/>
</dbReference>
<dbReference type="RefSeq" id="WP_303738397.1">
    <property type="nucleotide sequence ID" value="NZ_SUTK01000006.1"/>
</dbReference>
<sequence length="322" mass="37297">MREWQVGDPVGDGNDIGVPDTRYMGYLKDRDGNSQGTFVDEFKNDYANSFDFFKLNHEEDAFMMLESAFRIYNEMSDHERSQISYNPFNRDWVIELCCRIANMHGGRVKSAVTIIMQNRGSAKICRACDMIYPYYHESCGKCGKPLENLNAKTPEELGEEIYDAIGHFVFDEARKQRLVEESVKLMKSNDCRLVSFQRAMDYGIDFVFEKPHRFFTTTYLCEYNPQYMGPLAFKDFSIVHNHDDLLSDGRFSKLVRETENETGFKFTKCSGGYGAKLDYGGYGFTFTDEIDVTVSFDMGDGRYAVYDLDLKNMKLEKGYRVY</sequence>
<evidence type="ECO:0000313" key="1">
    <source>
        <dbReference type="EMBL" id="MBE6501284.1"/>
    </source>
</evidence>
<gene>
    <name evidence="1" type="ORF">E7Z79_02455</name>
</gene>
<accession>A0A8T3VDF0</accession>
<reference evidence="1" key="1">
    <citation type="submission" date="2019-04" db="EMBL/GenBank/DDBJ databases">
        <title>Evolution of Biomass-Degrading Anaerobic Consortia Revealed by Metagenomics.</title>
        <authorList>
            <person name="Peng X."/>
        </authorList>
    </citation>
    <scope>NUCLEOTIDE SEQUENCE</scope>
    <source>
        <strain evidence="1">SIG18</strain>
    </source>
</reference>
<comment type="caution">
    <text evidence="1">The sequence shown here is derived from an EMBL/GenBank/DDBJ whole genome shotgun (WGS) entry which is preliminary data.</text>
</comment>
<evidence type="ECO:0000313" key="2">
    <source>
        <dbReference type="Proteomes" id="UP000783037"/>
    </source>
</evidence>